<dbReference type="NCBIfam" id="TIGR00229">
    <property type="entry name" value="sensory_box"/>
    <property type="match status" value="1"/>
</dbReference>
<keyword evidence="7" id="KW-1185">Reference proteome</keyword>
<dbReference type="InterPro" id="IPR043128">
    <property type="entry name" value="Rev_trsase/Diguanyl_cyclase"/>
</dbReference>
<feature type="domain" description="PAS" evidence="3">
    <location>
        <begin position="281"/>
        <end position="347"/>
    </location>
</feature>
<dbReference type="InterPro" id="IPR001610">
    <property type="entry name" value="PAC"/>
</dbReference>
<dbReference type="InterPro" id="IPR000160">
    <property type="entry name" value="GGDEF_dom"/>
</dbReference>
<feature type="domain" description="GGDEF" evidence="5">
    <location>
        <begin position="395"/>
        <end position="567"/>
    </location>
</feature>
<organism evidence="6 7">
    <name type="scientific">Terasakiispira papahanaumokuakeensis</name>
    <dbReference type="NCBI Taxonomy" id="197479"/>
    <lineage>
        <taxon>Bacteria</taxon>
        <taxon>Pseudomonadati</taxon>
        <taxon>Pseudomonadota</taxon>
        <taxon>Gammaproteobacteria</taxon>
        <taxon>Oceanospirillales</taxon>
        <taxon>Terasakiispira</taxon>
    </lineage>
</organism>
<dbReference type="InterPro" id="IPR000014">
    <property type="entry name" value="PAS"/>
</dbReference>
<evidence type="ECO:0000259" key="2">
    <source>
        <dbReference type="SMART" id="SM00052"/>
    </source>
</evidence>
<evidence type="ECO:0000259" key="3">
    <source>
        <dbReference type="SMART" id="SM00091"/>
    </source>
</evidence>
<dbReference type="FunFam" id="3.30.70.270:FF:000001">
    <property type="entry name" value="Diguanylate cyclase domain protein"/>
    <property type="match status" value="1"/>
</dbReference>
<dbReference type="SUPFAM" id="SSF54631">
    <property type="entry name" value="CBS-domain pair"/>
    <property type="match status" value="2"/>
</dbReference>
<feature type="domain" description="CBS" evidence="4">
    <location>
        <begin position="15"/>
        <end position="61"/>
    </location>
</feature>
<feature type="domain" description="CBS" evidence="4">
    <location>
        <begin position="206"/>
        <end position="255"/>
    </location>
</feature>
<dbReference type="InterPro" id="IPR035919">
    <property type="entry name" value="EAL_sf"/>
</dbReference>
<sequence length="842" mass="93337">MPSYDPCIGDLVSGGLLTCLPETSLREAATKMQAAQVSCILVCQDDRVVGIWTEGDARRLDFSDQSLGDMPVKDWMSHPVVSAQTSTPLNEASLMMRQRHLRRLLVLDDQSYPVGLITQSDIVRHQGVEHYLMLRDVGSSLTSAPLVLDHQLPLDDAVTQLRQRGAEAAVVQLDDGQFGIITERDLIHLLADDVHVASLGEVAHGPLISVTRNSSMLNAVQTLREHGFRHLGVRDDESGELCGLLSLTDILSSIEYEYVQRLRDALADRDKALRASAEHLKLAHKVIDTSLDGIIITNSQGVIQLVNPSFTTLTGYSADEAVGQTPALLSSGRHPAEFYDHMWTTLEEQGFWQGEIWNKRKNGEIYPEWLTITAIHDEAGDACQYAAIFSDITDRKLKEERIHTLAYFDELTGLANRRLLMDRMRQALANAHRHRHQMAVLFLDLDLFKRINDTLGHHAGDAVLREVAFRLESQVGESGSVARLGGDEFSILLPEIRDTRSIETLCLQLIERFQSPIEVMGQQLVISTSVGISLYPQDGDDAAKLLKHADTAMYRAKELGRNHYSFFNADMSAHNQQELIMEHALRRALDHGGLSVHYQPKVDVARQQMIGLEALARWHDPKLGKISPVVFIPLAEKLGLIDALGQAVLDQVCQDLQRWSQKGDVVPVAVNVSARQMGDRDFLSRLQQTIKLYQVNPGLIELELTESCLVPTKAERTLTLLQRLRESGFRLSIDDFGTGYSSLAYLRRLPLDTLKIDAGFVRELPDNQDDVQIVTAVIGLAHGLGLSVVAEGVETALQSELLSTLGCTVCQGFWLARPAPASQVVQWLADGVGPGSWLLPAH</sequence>
<comment type="caution">
    <text evidence="6">The sequence shown here is derived from an EMBL/GenBank/DDBJ whole genome shotgun (WGS) entry which is preliminary data.</text>
</comment>
<dbReference type="Gene3D" id="3.30.450.20">
    <property type="entry name" value="PAS domain"/>
    <property type="match status" value="1"/>
</dbReference>
<accession>A0A1E2VEB8</accession>
<evidence type="ECO:0000259" key="5">
    <source>
        <dbReference type="SMART" id="SM00267"/>
    </source>
</evidence>
<dbReference type="CDD" id="cd01949">
    <property type="entry name" value="GGDEF"/>
    <property type="match status" value="1"/>
</dbReference>
<dbReference type="PANTHER" id="PTHR44757">
    <property type="entry name" value="DIGUANYLATE CYCLASE DGCP"/>
    <property type="match status" value="1"/>
</dbReference>
<dbReference type="Pfam" id="PF00990">
    <property type="entry name" value="GGDEF"/>
    <property type="match status" value="1"/>
</dbReference>
<gene>
    <name evidence="6" type="ORF">BFW38_09950</name>
</gene>
<dbReference type="Gene3D" id="3.30.70.270">
    <property type="match status" value="1"/>
</dbReference>
<dbReference type="InterPro" id="IPR001633">
    <property type="entry name" value="EAL_dom"/>
</dbReference>
<protein>
    <submittedName>
        <fullName evidence="6">Diguanylate cyclase</fullName>
    </submittedName>
</protein>
<dbReference type="SMART" id="SM00091">
    <property type="entry name" value="PAS"/>
    <property type="match status" value="1"/>
</dbReference>
<dbReference type="InterPro" id="IPR046342">
    <property type="entry name" value="CBS_dom_sf"/>
</dbReference>
<evidence type="ECO:0000259" key="4">
    <source>
        <dbReference type="SMART" id="SM00116"/>
    </source>
</evidence>
<dbReference type="SMART" id="SM00267">
    <property type="entry name" value="GGDEF"/>
    <property type="match status" value="1"/>
</dbReference>
<dbReference type="CDD" id="cd00130">
    <property type="entry name" value="PAS"/>
    <property type="match status" value="1"/>
</dbReference>
<dbReference type="InterPro" id="IPR000644">
    <property type="entry name" value="CBS_dom"/>
</dbReference>
<name>A0A1E2VEB8_9GAMM</name>
<evidence type="ECO:0000313" key="7">
    <source>
        <dbReference type="Proteomes" id="UP000094291"/>
    </source>
</evidence>
<dbReference type="STRING" id="197479.BFW38_09950"/>
<dbReference type="Gene3D" id="3.10.580.10">
    <property type="entry name" value="CBS-domain"/>
    <property type="match status" value="2"/>
</dbReference>
<dbReference type="Pfam" id="PF13426">
    <property type="entry name" value="PAS_9"/>
    <property type="match status" value="1"/>
</dbReference>
<feature type="domain" description="EAL" evidence="2">
    <location>
        <begin position="577"/>
        <end position="823"/>
    </location>
</feature>
<evidence type="ECO:0000256" key="1">
    <source>
        <dbReference type="ARBA" id="ARBA00001946"/>
    </source>
</evidence>
<dbReference type="SUPFAM" id="SSF55073">
    <property type="entry name" value="Nucleotide cyclase"/>
    <property type="match status" value="1"/>
</dbReference>
<dbReference type="InterPro" id="IPR035965">
    <property type="entry name" value="PAS-like_dom_sf"/>
</dbReference>
<dbReference type="SMART" id="SM00086">
    <property type="entry name" value="PAC"/>
    <property type="match status" value="1"/>
</dbReference>
<dbReference type="Pfam" id="PF00571">
    <property type="entry name" value="CBS"/>
    <property type="match status" value="4"/>
</dbReference>
<dbReference type="GO" id="GO:0003824">
    <property type="term" value="F:catalytic activity"/>
    <property type="evidence" value="ECO:0007669"/>
    <property type="project" value="UniProtKB-ARBA"/>
</dbReference>
<reference evidence="6 7" key="1">
    <citation type="submission" date="2016-08" db="EMBL/GenBank/DDBJ databases">
        <authorList>
            <person name="Seilhamer J.J."/>
        </authorList>
    </citation>
    <scope>NUCLEOTIDE SEQUENCE [LARGE SCALE GENOMIC DNA]</scope>
    <source>
        <strain evidence="6 7">PH27A</strain>
    </source>
</reference>
<dbReference type="SMART" id="SM00052">
    <property type="entry name" value="EAL"/>
    <property type="match status" value="1"/>
</dbReference>
<dbReference type="Proteomes" id="UP000094291">
    <property type="component" value="Unassembled WGS sequence"/>
</dbReference>
<comment type="cofactor">
    <cofactor evidence="1">
        <name>Mg(2+)</name>
        <dbReference type="ChEBI" id="CHEBI:18420"/>
    </cofactor>
</comment>
<dbReference type="InterPro" id="IPR052155">
    <property type="entry name" value="Biofilm_reg_signaling"/>
</dbReference>
<feature type="domain" description="CBS" evidence="4">
    <location>
        <begin position="79"/>
        <end position="127"/>
    </location>
</feature>
<dbReference type="Gene3D" id="3.20.20.450">
    <property type="entry name" value="EAL domain"/>
    <property type="match status" value="1"/>
</dbReference>
<dbReference type="CDD" id="cd01948">
    <property type="entry name" value="EAL"/>
    <property type="match status" value="1"/>
</dbReference>
<dbReference type="PANTHER" id="PTHR44757:SF2">
    <property type="entry name" value="BIOFILM ARCHITECTURE MAINTENANCE PROTEIN MBAA"/>
    <property type="match status" value="1"/>
</dbReference>
<dbReference type="InterPro" id="IPR029787">
    <property type="entry name" value="Nucleotide_cyclase"/>
</dbReference>
<dbReference type="Pfam" id="PF00563">
    <property type="entry name" value="EAL"/>
    <property type="match status" value="1"/>
</dbReference>
<dbReference type="SMART" id="SM00116">
    <property type="entry name" value="CBS"/>
    <property type="match status" value="4"/>
</dbReference>
<dbReference type="AlphaFoldDB" id="A0A1E2VEB8"/>
<evidence type="ECO:0000313" key="6">
    <source>
        <dbReference type="EMBL" id="ODC05350.1"/>
    </source>
</evidence>
<dbReference type="NCBIfam" id="TIGR00254">
    <property type="entry name" value="GGDEF"/>
    <property type="match status" value="1"/>
</dbReference>
<dbReference type="SUPFAM" id="SSF55785">
    <property type="entry name" value="PYP-like sensor domain (PAS domain)"/>
    <property type="match status" value="1"/>
</dbReference>
<dbReference type="EMBL" id="MDTQ01000001">
    <property type="protein sequence ID" value="ODC05350.1"/>
    <property type="molecule type" value="Genomic_DNA"/>
</dbReference>
<dbReference type="SUPFAM" id="SSF141868">
    <property type="entry name" value="EAL domain-like"/>
    <property type="match status" value="1"/>
</dbReference>
<feature type="domain" description="CBS" evidence="4">
    <location>
        <begin position="144"/>
        <end position="191"/>
    </location>
</feature>
<dbReference type="OrthoDB" id="6168558at2"/>
<proteinExistence type="predicted"/>